<keyword evidence="2" id="KW-1185">Reference proteome</keyword>
<dbReference type="AlphaFoldDB" id="A0A4S4MNQ0"/>
<dbReference type="Proteomes" id="UP000308730">
    <property type="component" value="Unassembled WGS sequence"/>
</dbReference>
<proteinExistence type="predicted"/>
<comment type="caution">
    <text evidence="1">The sequence shown here is derived from an EMBL/GenBank/DDBJ whole genome shotgun (WGS) entry which is preliminary data.</text>
</comment>
<gene>
    <name evidence="1" type="ORF">EUX98_g6666</name>
</gene>
<dbReference type="OrthoDB" id="329272at2759"/>
<accession>A0A4S4MNQ0</accession>
<name>A0A4S4MNQ0_9APHY</name>
<evidence type="ECO:0000313" key="2">
    <source>
        <dbReference type="Proteomes" id="UP000308730"/>
    </source>
</evidence>
<dbReference type="Gene3D" id="3.40.630.30">
    <property type="match status" value="1"/>
</dbReference>
<dbReference type="GO" id="GO:0006048">
    <property type="term" value="P:UDP-N-acetylglucosamine biosynthetic process"/>
    <property type="evidence" value="ECO:0007669"/>
    <property type="project" value="UniProtKB-UniPathway"/>
</dbReference>
<dbReference type="SUPFAM" id="SSF55729">
    <property type="entry name" value="Acyl-CoA N-acyltransferases (Nat)"/>
    <property type="match status" value="1"/>
</dbReference>
<reference evidence="1 2" key="1">
    <citation type="submission" date="2019-02" db="EMBL/GenBank/DDBJ databases">
        <title>Genome sequencing of the rare red list fungi Antrodiella citrinella (Flaviporus citrinellus).</title>
        <authorList>
            <person name="Buettner E."/>
            <person name="Kellner H."/>
        </authorList>
    </citation>
    <scope>NUCLEOTIDE SEQUENCE [LARGE SCALE GENOMIC DNA]</scope>
    <source>
        <strain evidence="1 2">DSM 108506</strain>
    </source>
</reference>
<sequence length="131" mass="15323">MSTTIEHEVITIIPRDKKESWEALRQQCWDLRIKVYIHEQGFPLGDEFDNPRNEVATIRCIKFDGYYKLGCLVVLKERRQLKLGQKLAEALHSYVKEEARQALVTQGEDYTDKTVRIIAYSQVQAKAFYAK</sequence>
<organism evidence="1 2">
    <name type="scientific">Antrodiella citrinella</name>
    <dbReference type="NCBI Taxonomy" id="2447956"/>
    <lineage>
        <taxon>Eukaryota</taxon>
        <taxon>Fungi</taxon>
        <taxon>Dikarya</taxon>
        <taxon>Basidiomycota</taxon>
        <taxon>Agaricomycotina</taxon>
        <taxon>Agaricomycetes</taxon>
        <taxon>Polyporales</taxon>
        <taxon>Steccherinaceae</taxon>
        <taxon>Antrodiella</taxon>
    </lineage>
</organism>
<dbReference type="EMBL" id="SGPM01000245">
    <property type="protein sequence ID" value="THH27519.1"/>
    <property type="molecule type" value="Genomic_DNA"/>
</dbReference>
<protein>
    <submittedName>
        <fullName evidence="1">Uncharacterized protein</fullName>
    </submittedName>
</protein>
<dbReference type="UniPathway" id="UPA00113">
    <property type="reaction ID" value="UER00529"/>
</dbReference>
<dbReference type="InterPro" id="IPR016181">
    <property type="entry name" value="Acyl_CoA_acyltransferase"/>
</dbReference>
<evidence type="ECO:0000313" key="1">
    <source>
        <dbReference type="EMBL" id="THH27519.1"/>
    </source>
</evidence>